<dbReference type="Gene3D" id="2.40.50.140">
    <property type="entry name" value="Nucleic acid-binding proteins"/>
    <property type="match status" value="1"/>
</dbReference>
<dbReference type="SUPFAM" id="SSF50249">
    <property type="entry name" value="Nucleic acid-binding proteins"/>
    <property type="match status" value="1"/>
</dbReference>
<dbReference type="RefSeq" id="WP_071314479.1">
    <property type="nucleotide sequence ID" value="NZ_MLQQ01000044.1"/>
</dbReference>
<dbReference type="EMBL" id="MLQQ01000044">
    <property type="protein sequence ID" value="OIJ09454.1"/>
    <property type="molecule type" value="Genomic_DNA"/>
</dbReference>
<dbReference type="PROSITE" id="PS50126">
    <property type="entry name" value="S1"/>
    <property type="match status" value="1"/>
</dbReference>
<dbReference type="Proteomes" id="UP000180098">
    <property type="component" value="Unassembled WGS sequence"/>
</dbReference>
<dbReference type="AlphaFoldDB" id="A0A1S2LAW7"/>
<proteinExistence type="predicted"/>
<evidence type="ECO:0000313" key="2">
    <source>
        <dbReference type="EMBL" id="OIJ09454.1"/>
    </source>
</evidence>
<comment type="caution">
    <text evidence="2">The sequence shown here is derived from an EMBL/GenBank/DDBJ whole genome shotgun (WGS) entry which is preliminary data.</text>
</comment>
<dbReference type="InterPro" id="IPR003029">
    <property type="entry name" value="S1_domain"/>
</dbReference>
<evidence type="ECO:0000313" key="3">
    <source>
        <dbReference type="Proteomes" id="UP000180098"/>
    </source>
</evidence>
<reference evidence="2 3" key="1">
    <citation type="submission" date="2016-10" db="EMBL/GenBank/DDBJ databases">
        <title>Draft genome sequences of four alkaliphilic bacteria belonging to the Anaerobacillus genus.</title>
        <authorList>
            <person name="Bassil N.M."/>
            <person name="Lloyd J.R."/>
        </authorList>
    </citation>
    <scope>NUCLEOTIDE SEQUENCE [LARGE SCALE GENOMIC DNA]</scope>
    <source>
        <strain evidence="2 3">DSM 15340</strain>
    </source>
</reference>
<dbReference type="GO" id="GO:0003676">
    <property type="term" value="F:nucleic acid binding"/>
    <property type="evidence" value="ECO:0007669"/>
    <property type="project" value="InterPro"/>
</dbReference>
<name>A0A1S2LAW7_9BACI</name>
<dbReference type="OrthoDB" id="2834486at2"/>
<dbReference type="SMART" id="SM00316">
    <property type="entry name" value="S1"/>
    <property type="match status" value="1"/>
</dbReference>
<organism evidence="2 3">
    <name type="scientific">Anaerobacillus arseniciselenatis</name>
    <dbReference type="NCBI Taxonomy" id="85682"/>
    <lineage>
        <taxon>Bacteria</taxon>
        <taxon>Bacillati</taxon>
        <taxon>Bacillota</taxon>
        <taxon>Bacilli</taxon>
        <taxon>Bacillales</taxon>
        <taxon>Bacillaceae</taxon>
        <taxon>Anaerobacillus</taxon>
    </lineage>
</organism>
<protein>
    <recommendedName>
        <fullName evidence="1">S1 motif domain-containing protein</fullName>
    </recommendedName>
</protein>
<dbReference type="InterPro" id="IPR012340">
    <property type="entry name" value="NA-bd_OB-fold"/>
</dbReference>
<feature type="domain" description="S1 motif" evidence="1">
    <location>
        <begin position="105"/>
        <end position="181"/>
    </location>
</feature>
<sequence>MNAMLQEMLQESRDRKWVQYGVVETIRKVDVNGKQEELVVIGYQGERVYARKEDFIERNISSLNGFVSTTVPFIVKDLKDGVVSVSRIEALKKVSKQFVESVKIGDRIKGTVTGVSDNGLVYVEVQGYPCLIPPEEWDFKRVQNLRELLSLGTIVEANVISIDKLNGSEEKIDYRIRLSRKSILQEEMDSIWDNIDSHCRVGDFISFKVTGQASGYNSYYCELSNGISLIGNLTSNLRNKHNDYLPPGTLCKGTIKFIDKKKKRGKINIQQVEANFANLLNQRSFGIL</sequence>
<gene>
    <name evidence="2" type="ORF">BKP35_16500</name>
</gene>
<accession>A0A1S2LAW7</accession>
<evidence type="ECO:0000259" key="1">
    <source>
        <dbReference type="PROSITE" id="PS50126"/>
    </source>
</evidence>
<keyword evidence="3" id="KW-1185">Reference proteome</keyword>